<dbReference type="AlphaFoldDB" id="A0A165RL74"/>
<keyword evidence="2" id="KW-1185">Reference proteome</keyword>
<gene>
    <name evidence="1" type="ORF">DAEQUDRAFT_724642</name>
</gene>
<evidence type="ECO:0000313" key="1">
    <source>
        <dbReference type="EMBL" id="KZT70897.1"/>
    </source>
</evidence>
<proteinExistence type="predicted"/>
<dbReference type="EMBL" id="KV429048">
    <property type="protein sequence ID" value="KZT70897.1"/>
    <property type="molecule type" value="Genomic_DNA"/>
</dbReference>
<evidence type="ECO:0000313" key="2">
    <source>
        <dbReference type="Proteomes" id="UP000076727"/>
    </source>
</evidence>
<protein>
    <submittedName>
        <fullName evidence="1">Uncharacterized protein</fullName>
    </submittedName>
</protein>
<sequence length="81" mass="9493">MPLQRQLTGITYHTRPRAIRKSKLEPRRRKVAIYDIGETTQQASRKAVRSHQIRILFSKSGKLTPRTECSDDNPRRIHDII</sequence>
<dbReference type="Proteomes" id="UP000076727">
    <property type="component" value="Unassembled WGS sequence"/>
</dbReference>
<organism evidence="1 2">
    <name type="scientific">Daedalea quercina L-15889</name>
    <dbReference type="NCBI Taxonomy" id="1314783"/>
    <lineage>
        <taxon>Eukaryota</taxon>
        <taxon>Fungi</taxon>
        <taxon>Dikarya</taxon>
        <taxon>Basidiomycota</taxon>
        <taxon>Agaricomycotina</taxon>
        <taxon>Agaricomycetes</taxon>
        <taxon>Polyporales</taxon>
        <taxon>Fomitopsis</taxon>
    </lineage>
</organism>
<name>A0A165RL74_9APHY</name>
<reference evidence="1 2" key="1">
    <citation type="journal article" date="2016" name="Mol. Biol. Evol.">
        <title>Comparative Genomics of Early-Diverging Mushroom-Forming Fungi Provides Insights into the Origins of Lignocellulose Decay Capabilities.</title>
        <authorList>
            <person name="Nagy L.G."/>
            <person name="Riley R."/>
            <person name="Tritt A."/>
            <person name="Adam C."/>
            <person name="Daum C."/>
            <person name="Floudas D."/>
            <person name="Sun H."/>
            <person name="Yadav J.S."/>
            <person name="Pangilinan J."/>
            <person name="Larsson K.H."/>
            <person name="Matsuura K."/>
            <person name="Barry K."/>
            <person name="Labutti K."/>
            <person name="Kuo R."/>
            <person name="Ohm R.A."/>
            <person name="Bhattacharya S.S."/>
            <person name="Shirouzu T."/>
            <person name="Yoshinaga Y."/>
            <person name="Martin F.M."/>
            <person name="Grigoriev I.V."/>
            <person name="Hibbett D.S."/>
        </authorList>
    </citation>
    <scope>NUCLEOTIDE SEQUENCE [LARGE SCALE GENOMIC DNA]</scope>
    <source>
        <strain evidence="1 2">L-15889</strain>
    </source>
</reference>
<accession>A0A165RL74</accession>